<evidence type="ECO:0000313" key="6">
    <source>
        <dbReference type="Proteomes" id="UP000308539"/>
    </source>
</evidence>
<keyword evidence="3" id="KW-0472">Membrane</keyword>
<organism evidence="5 6">
    <name type="scientific">Lysinibacillus varians</name>
    <dbReference type="NCBI Taxonomy" id="1145276"/>
    <lineage>
        <taxon>Bacteria</taxon>
        <taxon>Bacillati</taxon>
        <taxon>Bacillota</taxon>
        <taxon>Bacilli</taxon>
        <taxon>Bacillales</taxon>
        <taxon>Bacillaceae</taxon>
        <taxon>Lysinibacillus</taxon>
    </lineage>
</organism>
<accession>A0ABY2T934</accession>
<feature type="transmembrane region" description="Helical" evidence="3">
    <location>
        <begin position="80"/>
        <end position="99"/>
    </location>
</feature>
<protein>
    <recommendedName>
        <fullName evidence="4">Acyltransferase 3 domain-containing protein</fullName>
    </recommendedName>
</protein>
<comment type="subcellular location">
    <subcellularLocation>
        <location evidence="1">Membrane</location>
    </subcellularLocation>
</comment>
<keyword evidence="3" id="KW-1133">Transmembrane helix</keyword>
<dbReference type="Proteomes" id="UP000308539">
    <property type="component" value="Unassembled WGS sequence"/>
</dbReference>
<feature type="transmembrane region" description="Helical" evidence="3">
    <location>
        <begin position="39"/>
        <end position="60"/>
    </location>
</feature>
<dbReference type="EMBL" id="SZPV01000043">
    <property type="protein sequence ID" value="TKI52388.1"/>
    <property type="molecule type" value="Genomic_DNA"/>
</dbReference>
<feature type="domain" description="Acyltransferase 3" evidence="4">
    <location>
        <begin position="3"/>
        <end position="94"/>
    </location>
</feature>
<dbReference type="InterPro" id="IPR002656">
    <property type="entry name" value="Acyl_transf_3_dom"/>
</dbReference>
<evidence type="ECO:0000256" key="2">
    <source>
        <dbReference type="ARBA" id="ARBA00007400"/>
    </source>
</evidence>
<evidence type="ECO:0000256" key="1">
    <source>
        <dbReference type="ARBA" id="ARBA00004370"/>
    </source>
</evidence>
<dbReference type="Pfam" id="PF01757">
    <property type="entry name" value="Acyl_transf_3"/>
    <property type="match status" value="1"/>
</dbReference>
<comment type="caution">
    <text evidence="5">The sequence shown here is derived from an EMBL/GenBank/DDBJ whole genome shotgun (WGS) entry which is preliminary data.</text>
</comment>
<keyword evidence="3" id="KW-0812">Transmembrane</keyword>
<name>A0ABY2T934_9BACI</name>
<evidence type="ECO:0000256" key="3">
    <source>
        <dbReference type="SAM" id="Phobius"/>
    </source>
</evidence>
<gene>
    <name evidence="5" type="ORF">FC752_19475</name>
</gene>
<proteinExistence type="inferred from homology"/>
<keyword evidence="6" id="KW-1185">Reference proteome</keyword>
<evidence type="ECO:0000259" key="4">
    <source>
        <dbReference type="Pfam" id="PF01757"/>
    </source>
</evidence>
<reference evidence="5 6" key="1">
    <citation type="submission" date="2019-04" db="EMBL/GenBank/DDBJ databases">
        <title>Lysinibacillus genome sequencing.</title>
        <authorList>
            <person name="Dunlap C."/>
        </authorList>
    </citation>
    <scope>NUCLEOTIDE SEQUENCE [LARGE SCALE GENOMIC DNA]</scope>
    <source>
        <strain evidence="5 6">NBRC 109424</strain>
    </source>
</reference>
<sequence length="107" mass="12725">MIKEWDFLRVVACLSILLLHTSSWVILEVGVEPEQQVYLFLRIALCYATPTFIVLSIIILSNRYRERLPIYFWSSRLQYILVPFLVWAFVDALLVESIYRKGLLWDK</sequence>
<evidence type="ECO:0000313" key="5">
    <source>
        <dbReference type="EMBL" id="TKI52388.1"/>
    </source>
</evidence>
<comment type="similarity">
    <text evidence="2">Belongs to the acyltransferase 3 family.</text>
</comment>
<feature type="transmembrane region" description="Helical" evidence="3">
    <location>
        <begin position="7"/>
        <end position="27"/>
    </location>
</feature>